<dbReference type="PANTHER" id="PTHR34203:SF15">
    <property type="entry name" value="SLL1173 PROTEIN"/>
    <property type="match status" value="1"/>
</dbReference>
<dbReference type="InterPro" id="IPR006342">
    <property type="entry name" value="FkbM_mtfrase"/>
</dbReference>
<keyword evidence="3" id="KW-1185">Reference proteome</keyword>
<dbReference type="KEGG" id="fls:GLV81_17665"/>
<accession>A0A6I6GAM3</accession>
<keyword evidence="2" id="KW-0489">Methyltransferase</keyword>
<evidence type="ECO:0000313" key="3">
    <source>
        <dbReference type="Proteomes" id="UP000426027"/>
    </source>
</evidence>
<evidence type="ECO:0000259" key="1">
    <source>
        <dbReference type="Pfam" id="PF05050"/>
    </source>
</evidence>
<dbReference type="GO" id="GO:0008168">
    <property type="term" value="F:methyltransferase activity"/>
    <property type="evidence" value="ECO:0007669"/>
    <property type="project" value="UniProtKB-KW"/>
</dbReference>
<dbReference type="CDD" id="cd02440">
    <property type="entry name" value="AdoMet_MTases"/>
    <property type="match status" value="1"/>
</dbReference>
<gene>
    <name evidence="2" type="ORF">GLV81_17665</name>
</gene>
<dbReference type="Gene3D" id="3.40.50.150">
    <property type="entry name" value="Vaccinia Virus protein VP39"/>
    <property type="match status" value="1"/>
</dbReference>
<keyword evidence="2" id="KW-0808">Transferase</keyword>
<proteinExistence type="predicted"/>
<dbReference type="AlphaFoldDB" id="A0A6I6GAM3"/>
<name>A0A6I6GAM3_9BACT</name>
<dbReference type="SUPFAM" id="SSF53335">
    <property type="entry name" value="S-adenosyl-L-methionine-dependent methyltransferases"/>
    <property type="match status" value="1"/>
</dbReference>
<evidence type="ECO:0000313" key="2">
    <source>
        <dbReference type="EMBL" id="QGW29697.1"/>
    </source>
</evidence>
<dbReference type="Pfam" id="PF05050">
    <property type="entry name" value="Methyltransf_21"/>
    <property type="match status" value="1"/>
</dbReference>
<dbReference type="InterPro" id="IPR052514">
    <property type="entry name" value="SAM-dependent_MTase"/>
</dbReference>
<dbReference type="NCBIfam" id="TIGR01444">
    <property type="entry name" value="fkbM_fam"/>
    <property type="match status" value="1"/>
</dbReference>
<dbReference type="RefSeq" id="WP_157480149.1">
    <property type="nucleotide sequence ID" value="NZ_CP046566.1"/>
</dbReference>
<dbReference type="EMBL" id="CP046566">
    <property type="protein sequence ID" value="QGW29697.1"/>
    <property type="molecule type" value="Genomic_DNA"/>
</dbReference>
<organism evidence="2 3">
    <name type="scientific">Phnomibacter ginsenosidimutans</name>
    <dbReference type="NCBI Taxonomy" id="2676868"/>
    <lineage>
        <taxon>Bacteria</taxon>
        <taxon>Pseudomonadati</taxon>
        <taxon>Bacteroidota</taxon>
        <taxon>Chitinophagia</taxon>
        <taxon>Chitinophagales</taxon>
        <taxon>Chitinophagaceae</taxon>
        <taxon>Phnomibacter</taxon>
    </lineage>
</organism>
<sequence length="292" mass="32973">MPLLRTLRFIATQHAFSRRRPAQALLRFVQWQWHARLRATPKLVPWTNNSQLWLAPGLRGATGNHYCGLHEFEDMSFLLHLLRPQDSFADIGANTGTYSILAAAQIGARVYSFEPVPAALHWLQQNINANQVQQQVTIIPKAVSNQTGEVHFTSHLDAMNHVLDNAEAHSIAVPCTTLDEALQEATPLLLKIDVEGNEHRVLQGAEKLLSSPGLKAMIIETTHQPFRPPHPQTTHEWLLQQGFAAYTYAPYTRQLIPLATPHHHNTLYLRDIPFIEQRLQSAAPFGLWGRNI</sequence>
<dbReference type="GO" id="GO:0032259">
    <property type="term" value="P:methylation"/>
    <property type="evidence" value="ECO:0007669"/>
    <property type="project" value="UniProtKB-KW"/>
</dbReference>
<dbReference type="InterPro" id="IPR029063">
    <property type="entry name" value="SAM-dependent_MTases_sf"/>
</dbReference>
<reference evidence="2 3" key="1">
    <citation type="submission" date="2019-11" db="EMBL/GenBank/DDBJ databases">
        <authorList>
            <person name="Im W.T."/>
        </authorList>
    </citation>
    <scope>NUCLEOTIDE SEQUENCE [LARGE SCALE GENOMIC DNA]</scope>
    <source>
        <strain evidence="2 3">SB-02</strain>
    </source>
</reference>
<protein>
    <submittedName>
        <fullName evidence="2">FkbM family methyltransferase</fullName>
    </submittedName>
</protein>
<feature type="domain" description="Methyltransferase FkbM" evidence="1">
    <location>
        <begin position="90"/>
        <end position="243"/>
    </location>
</feature>
<dbReference type="PANTHER" id="PTHR34203">
    <property type="entry name" value="METHYLTRANSFERASE, FKBM FAMILY PROTEIN"/>
    <property type="match status" value="1"/>
</dbReference>
<dbReference type="Proteomes" id="UP000426027">
    <property type="component" value="Chromosome"/>
</dbReference>